<dbReference type="AlphaFoldDB" id="A0A7X4YQ62"/>
<sequence length="129" mass="14461">MVECPWCHEEVEVNNGRCPACKNDIDAEAIVHEFDPEREEFIFKANAHLSVEDRIAHSFQCAKCKCDECLIKEVAMTGTGLSKLFDIEHHHFLAVSCTHCGFAEFYNPDILKGKKSGQLGTIMDILFGG</sequence>
<keyword evidence="2" id="KW-1185">Reference proteome</keyword>
<comment type="caution">
    <text evidence="1">The sequence shown here is derived from an EMBL/GenBank/DDBJ whole genome shotgun (WGS) entry which is preliminary data.</text>
</comment>
<evidence type="ECO:0000313" key="1">
    <source>
        <dbReference type="EMBL" id="NBC69539.1"/>
    </source>
</evidence>
<dbReference type="EMBL" id="JAAAMU010000005">
    <property type="protein sequence ID" value="NBC69539.1"/>
    <property type="molecule type" value="Genomic_DNA"/>
</dbReference>
<gene>
    <name evidence="1" type="ORF">GT003_11095</name>
</gene>
<dbReference type="OrthoDB" id="6293663at2"/>
<name>A0A7X4YQ62_9BACL</name>
<organism evidence="1 2">
    <name type="scientific">Paenibacillus sacheonensis</name>
    <dbReference type="NCBI Taxonomy" id="742054"/>
    <lineage>
        <taxon>Bacteria</taxon>
        <taxon>Bacillati</taxon>
        <taxon>Bacillota</taxon>
        <taxon>Bacilli</taxon>
        <taxon>Bacillales</taxon>
        <taxon>Paenibacillaceae</taxon>
        <taxon>Paenibacillus</taxon>
    </lineage>
</organism>
<dbReference type="InterPro" id="IPR018652">
    <property type="entry name" value="DUF2082_NA-bd_Znr"/>
</dbReference>
<evidence type="ECO:0000313" key="2">
    <source>
        <dbReference type="Proteomes" id="UP000558113"/>
    </source>
</evidence>
<proteinExistence type="predicted"/>
<dbReference type="Proteomes" id="UP000558113">
    <property type="component" value="Unassembled WGS sequence"/>
</dbReference>
<protein>
    <recommendedName>
        <fullName evidence="3">Nucleic acid-binding protein</fullName>
    </recommendedName>
</protein>
<dbReference type="Pfam" id="PF09855">
    <property type="entry name" value="Zn_ribbon_13"/>
    <property type="match status" value="1"/>
</dbReference>
<reference evidence="1 2" key="1">
    <citation type="submission" date="2020-01" db="EMBL/GenBank/DDBJ databases">
        <title>Paenibacillus soybeanensis sp. nov. isolated from the nodules of soybean (Glycine max(L.) Merr).</title>
        <authorList>
            <person name="Wang H."/>
        </authorList>
    </citation>
    <scope>NUCLEOTIDE SEQUENCE [LARGE SCALE GENOMIC DNA]</scope>
    <source>
        <strain evidence="1 2">DSM 23054</strain>
    </source>
</reference>
<evidence type="ECO:0008006" key="3">
    <source>
        <dbReference type="Google" id="ProtNLM"/>
    </source>
</evidence>
<accession>A0A7X4YQ62</accession>